<dbReference type="STRING" id="1742973.COMA2_120029"/>
<reference evidence="4" key="1">
    <citation type="submission" date="2015-10" db="EMBL/GenBank/DDBJ databases">
        <authorList>
            <person name="Luecker S."/>
            <person name="Luecker S."/>
        </authorList>
    </citation>
    <scope>NUCLEOTIDE SEQUENCE [LARGE SCALE GENOMIC DNA]</scope>
</reference>
<keyword evidence="2" id="KW-1133">Transmembrane helix</keyword>
<dbReference type="AlphaFoldDB" id="A0A0S4L5N2"/>
<feature type="transmembrane region" description="Helical" evidence="2">
    <location>
        <begin position="21"/>
        <end position="44"/>
    </location>
</feature>
<evidence type="ECO:0000313" key="3">
    <source>
        <dbReference type="EMBL" id="CUS33025.1"/>
    </source>
</evidence>
<name>A0A0S4L5N2_9BACT</name>
<evidence type="ECO:0000313" key="4">
    <source>
        <dbReference type="Proteomes" id="UP000198736"/>
    </source>
</evidence>
<dbReference type="RefSeq" id="WP_090894811.1">
    <property type="nucleotide sequence ID" value="NZ_CZPZ01000004.1"/>
</dbReference>
<gene>
    <name evidence="3" type="ORF">COMA2_120029</name>
</gene>
<evidence type="ECO:0000256" key="1">
    <source>
        <dbReference type="SAM" id="MobiDB-lite"/>
    </source>
</evidence>
<keyword evidence="4" id="KW-1185">Reference proteome</keyword>
<sequence length="215" mass="23897">MIFPQRYFILTVMKAAGAEERFGNVITNSISVAGLVLVWTVIWANLPSKEELLSAQSTSSLAATQRVPELDLTIPGVTRQPADRPAGAGKSESAATHGGVSVPRDSRARQIAEMKCEAEVQQYCPDSLSGEDRRHCVVQRMKRLDPPCQQIVRQRLVRWTEAEGYGLACVEDVKRVCLTVQPGDGRLLRCLQEHEQELSESCYQSLPKGRLHLRN</sequence>
<proteinExistence type="predicted"/>
<dbReference type="OrthoDB" id="330006at2"/>
<keyword evidence="2" id="KW-0812">Transmembrane</keyword>
<dbReference type="Proteomes" id="UP000198736">
    <property type="component" value="Unassembled WGS sequence"/>
</dbReference>
<organism evidence="3 4">
    <name type="scientific">Candidatus Nitrospira nitrificans</name>
    <dbReference type="NCBI Taxonomy" id="1742973"/>
    <lineage>
        <taxon>Bacteria</taxon>
        <taxon>Pseudomonadati</taxon>
        <taxon>Nitrospirota</taxon>
        <taxon>Nitrospiria</taxon>
        <taxon>Nitrospirales</taxon>
        <taxon>Nitrospiraceae</taxon>
        <taxon>Nitrospira</taxon>
    </lineage>
</organism>
<feature type="region of interest" description="Disordered" evidence="1">
    <location>
        <begin position="72"/>
        <end position="104"/>
    </location>
</feature>
<evidence type="ECO:0000256" key="2">
    <source>
        <dbReference type="SAM" id="Phobius"/>
    </source>
</evidence>
<evidence type="ECO:0008006" key="5">
    <source>
        <dbReference type="Google" id="ProtNLM"/>
    </source>
</evidence>
<dbReference type="EMBL" id="CZPZ01000004">
    <property type="protein sequence ID" value="CUS33025.1"/>
    <property type="molecule type" value="Genomic_DNA"/>
</dbReference>
<accession>A0A0S4L5N2</accession>
<protein>
    <recommendedName>
        <fullName evidence="5">Golgi apparatus protein 1</fullName>
    </recommendedName>
</protein>
<keyword evidence="2" id="KW-0472">Membrane</keyword>